<dbReference type="InterPro" id="IPR021457">
    <property type="entry name" value="DUF3108"/>
</dbReference>
<name>A0A0R0BWG1_9GAMM</name>
<reference evidence="2 3" key="1">
    <citation type="submission" date="2015-05" db="EMBL/GenBank/DDBJ databases">
        <title>Genome sequencing and analysis of members of genus Stenotrophomonas.</title>
        <authorList>
            <person name="Patil P.P."/>
            <person name="Midha S."/>
            <person name="Patil P.B."/>
        </authorList>
    </citation>
    <scope>NUCLEOTIDE SEQUENCE [LARGE SCALE GENOMIC DNA]</scope>
    <source>
        <strain evidence="2 3">DSM 17805</strain>
    </source>
</reference>
<dbReference type="AlphaFoldDB" id="A0A0R0BWG1"/>
<sequence length="227" mass="25920">MNTLRRFIRPLAALLLTAASLPALAIAPFKADYRASYMGLQADGVMQLERQQGNRWRYSLQVRNQMADLRQSTVFDIHNGHLRPLSSEDSANLLIKRRSIQADYDWAERQAVWRGDLRADRRGPVALREGDMDALLINLAIARDLAAGKPLSYRMVDEGRIKQMRYTIAGKETLQLDGRQVEVTRVSRVDGNKEQIAWISPEYPVPLRLLQRKDGRDELDLTVKSVH</sequence>
<dbReference type="Proteomes" id="UP000051254">
    <property type="component" value="Unassembled WGS sequence"/>
</dbReference>
<evidence type="ECO:0008006" key="4">
    <source>
        <dbReference type="Google" id="ProtNLM"/>
    </source>
</evidence>
<proteinExistence type="predicted"/>
<dbReference type="PATRIC" id="fig|266128.3.peg.886"/>
<dbReference type="STRING" id="266128.ABB25_10080"/>
<protein>
    <recommendedName>
        <fullName evidence="4">DUF3108 domain-containing protein</fullName>
    </recommendedName>
</protein>
<dbReference type="EMBL" id="LDJH01000016">
    <property type="protein sequence ID" value="KRG57235.1"/>
    <property type="molecule type" value="Genomic_DNA"/>
</dbReference>
<keyword evidence="3" id="KW-1185">Reference proteome</keyword>
<evidence type="ECO:0000256" key="1">
    <source>
        <dbReference type="SAM" id="SignalP"/>
    </source>
</evidence>
<gene>
    <name evidence="2" type="ORF">ABB25_10080</name>
</gene>
<evidence type="ECO:0000313" key="2">
    <source>
        <dbReference type="EMBL" id="KRG57235.1"/>
    </source>
</evidence>
<keyword evidence="1" id="KW-0732">Signal</keyword>
<organism evidence="2 3">
    <name type="scientific">Stenotrophomonas koreensis</name>
    <dbReference type="NCBI Taxonomy" id="266128"/>
    <lineage>
        <taxon>Bacteria</taxon>
        <taxon>Pseudomonadati</taxon>
        <taxon>Pseudomonadota</taxon>
        <taxon>Gammaproteobacteria</taxon>
        <taxon>Lysobacterales</taxon>
        <taxon>Lysobacteraceae</taxon>
        <taxon>Stenotrophomonas</taxon>
    </lineage>
</organism>
<accession>A0A0R0BWG1</accession>
<evidence type="ECO:0000313" key="3">
    <source>
        <dbReference type="Proteomes" id="UP000051254"/>
    </source>
</evidence>
<comment type="caution">
    <text evidence="2">The sequence shown here is derived from an EMBL/GenBank/DDBJ whole genome shotgun (WGS) entry which is preliminary data.</text>
</comment>
<feature type="chain" id="PRO_5006393120" description="DUF3108 domain-containing protein" evidence="1">
    <location>
        <begin position="26"/>
        <end position="227"/>
    </location>
</feature>
<feature type="signal peptide" evidence="1">
    <location>
        <begin position="1"/>
        <end position="25"/>
    </location>
</feature>
<dbReference type="RefSeq" id="WP_057666395.1">
    <property type="nucleotide sequence ID" value="NZ_LDJH01000016.1"/>
</dbReference>
<dbReference type="OrthoDB" id="6007799at2"/>
<dbReference type="Pfam" id="PF11306">
    <property type="entry name" value="DUF3108"/>
    <property type="match status" value="1"/>
</dbReference>